<proteinExistence type="predicted"/>
<sequence length="45" mass="5212">MPKPKRRINSRAITKQLRQTTLVPERLALHKYPSKLSVTLEELVA</sequence>
<gene>
    <name evidence="1" type="ORF">L917_04678</name>
</gene>
<accession>W2LNC5</accession>
<dbReference type="AlphaFoldDB" id="W2LNC5"/>
<dbReference type="EMBL" id="KI678583">
    <property type="protein sequence ID" value="ETL98204.1"/>
    <property type="molecule type" value="Genomic_DNA"/>
</dbReference>
<protein>
    <submittedName>
        <fullName evidence="1">Uncharacterized protein</fullName>
    </submittedName>
</protein>
<organism evidence="1">
    <name type="scientific">Phytophthora nicotianae</name>
    <name type="common">Potato buckeye rot agent</name>
    <name type="synonym">Phytophthora parasitica</name>
    <dbReference type="NCBI Taxonomy" id="4792"/>
    <lineage>
        <taxon>Eukaryota</taxon>
        <taxon>Sar</taxon>
        <taxon>Stramenopiles</taxon>
        <taxon>Oomycota</taxon>
        <taxon>Peronosporomycetes</taxon>
        <taxon>Peronosporales</taxon>
        <taxon>Peronosporaceae</taxon>
        <taxon>Phytophthora</taxon>
    </lineage>
</organism>
<reference evidence="1" key="1">
    <citation type="submission" date="2013-11" db="EMBL/GenBank/DDBJ databases">
        <title>The Genome Sequence of Phytophthora parasitica CHvinca01.</title>
        <authorList>
            <consortium name="The Broad Institute Genomics Platform"/>
            <person name="Russ C."/>
            <person name="Tyler B."/>
            <person name="Panabieres F."/>
            <person name="Shan W."/>
            <person name="Tripathy S."/>
            <person name="Grunwald N."/>
            <person name="Machado M."/>
            <person name="Johnson C.S."/>
            <person name="Arredondo F."/>
            <person name="Hong C."/>
            <person name="Coffey M."/>
            <person name="Young S.K."/>
            <person name="Zeng Q."/>
            <person name="Gargeya S."/>
            <person name="Fitzgerald M."/>
            <person name="Abouelleil A."/>
            <person name="Alvarado L."/>
            <person name="Chapman S.B."/>
            <person name="Gainer-Dewar J."/>
            <person name="Goldberg J."/>
            <person name="Griggs A."/>
            <person name="Gujja S."/>
            <person name="Hansen M."/>
            <person name="Howarth C."/>
            <person name="Imamovic A."/>
            <person name="Ireland A."/>
            <person name="Larimer J."/>
            <person name="McCowan C."/>
            <person name="Murphy C."/>
            <person name="Pearson M."/>
            <person name="Poon T.W."/>
            <person name="Priest M."/>
            <person name="Roberts A."/>
            <person name="Saif S."/>
            <person name="Shea T."/>
            <person name="Sykes S."/>
            <person name="Wortman J."/>
            <person name="Nusbaum C."/>
            <person name="Birren B."/>
        </authorList>
    </citation>
    <scope>NUCLEOTIDE SEQUENCE [LARGE SCALE GENOMIC DNA]</scope>
    <source>
        <strain evidence="1">CHvinca01</strain>
    </source>
</reference>
<name>W2LNC5_PHYNI</name>
<evidence type="ECO:0000313" key="1">
    <source>
        <dbReference type="EMBL" id="ETL98204.1"/>
    </source>
</evidence>
<dbReference type="Proteomes" id="UP000054423">
    <property type="component" value="Unassembled WGS sequence"/>
</dbReference>